<evidence type="ECO:0000313" key="4">
    <source>
        <dbReference type="Proteomes" id="UP000279236"/>
    </source>
</evidence>
<gene>
    <name evidence="3" type="ORF">EHS24_006867</name>
</gene>
<dbReference type="AlphaFoldDB" id="A0A427XWJ2"/>
<evidence type="ECO:0000256" key="1">
    <source>
        <dbReference type="SAM" id="SignalP"/>
    </source>
</evidence>
<feature type="chain" id="PRO_5019405887" description="Cyanovirin-N domain-containing protein" evidence="1">
    <location>
        <begin position="23"/>
        <end position="239"/>
    </location>
</feature>
<dbReference type="Proteomes" id="UP000279236">
    <property type="component" value="Unassembled WGS sequence"/>
</dbReference>
<sequence>MKLCLGILVPLGLALLVTPVASRAIKLFDLGDDDGTPTRVQMEMDRDVLDNVDFWDTAATSATPIAAEVDLLKTHGPYDGYGGFNAQALQSGLALPMPRSVVRCPPGGCNETFWAERNNKRQTLPSPLPTTLPALSRDFQVTCAPPSWSFTGNPTTSKLSATCYNQQGQLIRSSVLIDNCIGNNYGKMECYLPLNLFWATTCNSCSVSSSWIMTCLCNNGDAKCFGNNNGQLYCNNHPP</sequence>
<name>A0A427XWJ2_9TREE</name>
<dbReference type="Gene3D" id="2.30.60.10">
    <property type="entry name" value="Cyanovirin-N"/>
    <property type="match status" value="1"/>
</dbReference>
<dbReference type="GeneID" id="39591410"/>
<dbReference type="OrthoDB" id="3068152at2759"/>
<dbReference type="STRING" id="105984.A0A427XWJ2"/>
<evidence type="ECO:0000313" key="3">
    <source>
        <dbReference type="EMBL" id="RSH83203.1"/>
    </source>
</evidence>
<evidence type="ECO:0000259" key="2">
    <source>
        <dbReference type="Pfam" id="PF08881"/>
    </source>
</evidence>
<keyword evidence="4" id="KW-1185">Reference proteome</keyword>
<feature type="signal peptide" evidence="1">
    <location>
        <begin position="1"/>
        <end position="22"/>
    </location>
</feature>
<accession>A0A427XWJ2</accession>
<organism evidence="3 4">
    <name type="scientific">Apiotrichum porosum</name>
    <dbReference type="NCBI Taxonomy" id="105984"/>
    <lineage>
        <taxon>Eukaryota</taxon>
        <taxon>Fungi</taxon>
        <taxon>Dikarya</taxon>
        <taxon>Basidiomycota</taxon>
        <taxon>Agaricomycotina</taxon>
        <taxon>Tremellomycetes</taxon>
        <taxon>Trichosporonales</taxon>
        <taxon>Trichosporonaceae</taxon>
        <taxon>Apiotrichum</taxon>
    </lineage>
</organism>
<comment type="caution">
    <text evidence="3">The sequence shown here is derived from an EMBL/GenBank/DDBJ whole genome shotgun (WGS) entry which is preliminary data.</text>
</comment>
<dbReference type="InterPro" id="IPR011058">
    <property type="entry name" value="Cyanovirin-N"/>
</dbReference>
<dbReference type="InterPro" id="IPR036673">
    <property type="entry name" value="Cyanovirin-N_sf"/>
</dbReference>
<feature type="domain" description="Cyanovirin-N" evidence="2">
    <location>
        <begin position="155"/>
        <end position="231"/>
    </location>
</feature>
<dbReference type="RefSeq" id="XP_028477155.1">
    <property type="nucleotide sequence ID" value="XM_028622263.1"/>
</dbReference>
<keyword evidence="1" id="KW-0732">Signal</keyword>
<proteinExistence type="predicted"/>
<protein>
    <recommendedName>
        <fullName evidence="2">Cyanovirin-N domain-containing protein</fullName>
    </recommendedName>
</protein>
<reference evidence="3 4" key="1">
    <citation type="submission" date="2018-11" db="EMBL/GenBank/DDBJ databases">
        <title>Genome sequence of Apiotrichum porosum DSM 27194.</title>
        <authorList>
            <person name="Aliyu H."/>
            <person name="Gorte O."/>
            <person name="Ochsenreither K."/>
        </authorList>
    </citation>
    <scope>NUCLEOTIDE SEQUENCE [LARGE SCALE GENOMIC DNA]</scope>
    <source>
        <strain evidence="3 4">DSM 27194</strain>
    </source>
</reference>
<dbReference type="EMBL" id="RSCE01000004">
    <property type="protein sequence ID" value="RSH83203.1"/>
    <property type="molecule type" value="Genomic_DNA"/>
</dbReference>
<dbReference type="SUPFAM" id="SSF51322">
    <property type="entry name" value="Cyanovirin-N"/>
    <property type="match status" value="1"/>
</dbReference>
<dbReference type="Pfam" id="PF08881">
    <property type="entry name" value="CVNH"/>
    <property type="match status" value="1"/>
</dbReference>